<gene>
    <name evidence="2" type="ORF">NCTC10036_04299</name>
    <name evidence="1" type="ORF">NCTC9419_04901</name>
</gene>
<reference evidence="3 4" key="1">
    <citation type="submission" date="2018-12" db="EMBL/GenBank/DDBJ databases">
        <authorList>
            <consortium name="Pathogen Informatics"/>
        </authorList>
    </citation>
    <scope>NUCLEOTIDE SEQUENCE [LARGE SCALE GENOMIC DNA]</scope>
    <source>
        <strain evidence="2 4">NCTC10036</strain>
        <strain evidence="1 3">NCTC9419</strain>
    </source>
</reference>
<dbReference type="EMBL" id="LR134493">
    <property type="protein sequence ID" value="VEI71312.1"/>
    <property type="molecule type" value="Genomic_DNA"/>
</dbReference>
<sequence length="114" mass="13089">MSDDIAVDVLHFFQIEIFNKVGYSKEIISHDYSLSTGERALYSDDADEILAKFSKVFNVSFKDMQWNNYFPQAGIPFIPNCLLPKHMQTDHNDPLPLTINMLIASAKAGRWLYD</sequence>
<dbReference type="AlphaFoldDB" id="A0A3S4HA29"/>
<dbReference type="EMBL" id="LR134155">
    <property type="protein sequence ID" value="VEA73273.1"/>
    <property type="molecule type" value="Genomic_DNA"/>
</dbReference>
<dbReference type="Proteomes" id="UP000281904">
    <property type="component" value="Chromosome"/>
</dbReference>
<organism evidence="1 3">
    <name type="scientific">Serratia rubidaea</name>
    <name type="common">Serratia marinorubra</name>
    <dbReference type="NCBI Taxonomy" id="61652"/>
    <lineage>
        <taxon>Bacteria</taxon>
        <taxon>Pseudomonadati</taxon>
        <taxon>Pseudomonadota</taxon>
        <taxon>Gammaproteobacteria</taxon>
        <taxon>Enterobacterales</taxon>
        <taxon>Yersiniaceae</taxon>
        <taxon>Serratia</taxon>
    </lineage>
</organism>
<evidence type="ECO:0000313" key="4">
    <source>
        <dbReference type="Proteomes" id="UP000281904"/>
    </source>
</evidence>
<protein>
    <submittedName>
        <fullName evidence="1">Protein of uncharacterized function (DUF1493)</fullName>
    </submittedName>
</protein>
<evidence type="ECO:0000313" key="1">
    <source>
        <dbReference type="EMBL" id="VEA73273.1"/>
    </source>
</evidence>
<evidence type="ECO:0000313" key="3">
    <source>
        <dbReference type="Proteomes" id="UP000271603"/>
    </source>
</evidence>
<dbReference type="RefSeq" id="WP_015672074.1">
    <property type="nucleotide sequence ID" value="NZ_CP014474.1"/>
</dbReference>
<name>A0A3S4HA29_SERRU</name>
<dbReference type="InterPro" id="IPR010862">
    <property type="entry name" value="DUF1493"/>
</dbReference>
<dbReference type="Proteomes" id="UP000271603">
    <property type="component" value="Chromosome"/>
</dbReference>
<accession>A0A3S4HA29</accession>
<evidence type="ECO:0000313" key="2">
    <source>
        <dbReference type="EMBL" id="VEI71312.1"/>
    </source>
</evidence>
<proteinExistence type="predicted"/>
<dbReference type="Pfam" id="PF07377">
    <property type="entry name" value="DUF1493"/>
    <property type="match status" value="1"/>
</dbReference>